<dbReference type="EC" id="1.-.-.-" evidence="1"/>
<reference evidence="1" key="2">
    <citation type="journal article" date="2014" name="ISME J.">
        <title>Microbial stratification in low pH oxic and suboxic macroscopic growths along an acid mine drainage.</title>
        <authorList>
            <person name="Mendez-Garcia C."/>
            <person name="Mesa V."/>
            <person name="Sprenger R.R."/>
            <person name="Richter M."/>
            <person name="Diez M.S."/>
            <person name="Solano J."/>
            <person name="Bargiela R."/>
            <person name="Golyshina O.V."/>
            <person name="Manteca A."/>
            <person name="Ramos J.L."/>
            <person name="Gallego J.R."/>
            <person name="Llorente I."/>
            <person name="Martins Dos Santos V.A."/>
            <person name="Jensen O.N."/>
            <person name="Pelaez A.I."/>
            <person name="Sanchez J."/>
            <person name="Ferrer M."/>
        </authorList>
    </citation>
    <scope>NUCLEOTIDE SEQUENCE</scope>
</reference>
<organism evidence="1">
    <name type="scientific">mine drainage metagenome</name>
    <dbReference type="NCBI Taxonomy" id="410659"/>
    <lineage>
        <taxon>unclassified sequences</taxon>
        <taxon>metagenomes</taxon>
        <taxon>ecological metagenomes</taxon>
    </lineage>
</organism>
<comment type="caution">
    <text evidence="1">The sequence shown here is derived from an EMBL/GenBank/DDBJ whole genome shotgun (WGS) entry which is preliminary data.</text>
</comment>
<dbReference type="Gene3D" id="3.90.1170.50">
    <property type="entry name" value="Aldehyde oxidase/xanthine dehydrogenase, a/b hammerhead"/>
    <property type="match status" value="1"/>
</dbReference>
<dbReference type="AlphaFoldDB" id="T0YXW1"/>
<dbReference type="SUPFAM" id="SSF54665">
    <property type="entry name" value="CO dehydrogenase molybdoprotein N-domain-like"/>
    <property type="match status" value="1"/>
</dbReference>
<feature type="non-terminal residue" evidence="1">
    <location>
        <position position="47"/>
    </location>
</feature>
<accession>T0YXW1</accession>
<sequence length="47" mass="4952">MITGADCDKAFGVLPITMNEPPLARERVRYCGEPVAAVAAVDSDTAE</sequence>
<proteinExistence type="predicted"/>
<protein>
    <submittedName>
        <fullName evidence="1">Aldehyde oxidase and xanthine dehydrogenase, a/b hammerhead domain protein</fullName>
        <ecNumber evidence="1">1.-.-.-</ecNumber>
    </submittedName>
</protein>
<dbReference type="EMBL" id="AUZX01012077">
    <property type="protein sequence ID" value="EQD40476.1"/>
    <property type="molecule type" value="Genomic_DNA"/>
</dbReference>
<reference evidence="1" key="1">
    <citation type="submission" date="2013-08" db="EMBL/GenBank/DDBJ databases">
        <authorList>
            <person name="Mendez C."/>
            <person name="Richter M."/>
            <person name="Ferrer M."/>
            <person name="Sanchez J."/>
        </authorList>
    </citation>
    <scope>NUCLEOTIDE SEQUENCE</scope>
</reference>
<name>T0YXW1_9ZZZZ</name>
<evidence type="ECO:0000313" key="1">
    <source>
        <dbReference type="EMBL" id="EQD40476.1"/>
    </source>
</evidence>
<dbReference type="GO" id="GO:0016491">
    <property type="term" value="F:oxidoreductase activity"/>
    <property type="evidence" value="ECO:0007669"/>
    <property type="project" value="UniProtKB-KW"/>
</dbReference>
<gene>
    <name evidence="1" type="ORF">B1A_16426</name>
</gene>
<keyword evidence="1" id="KW-0560">Oxidoreductase</keyword>
<dbReference type="InterPro" id="IPR036856">
    <property type="entry name" value="Ald_Oxase/Xan_DH_a/b_sf"/>
</dbReference>